<dbReference type="AlphaFoldDB" id="A0A9X3A967"/>
<feature type="region of interest" description="Disordered" evidence="1">
    <location>
        <begin position="81"/>
        <end position="100"/>
    </location>
</feature>
<dbReference type="Proteomes" id="UP001142648">
    <property type="component" value="Unassembled WGS sequence"/>
</dbReference>
<sequence length="293" mass="30486">MPWCLLDRLVVPFQFATPTIGSLPKLYHFPTFAVLRNGAAKLTLSGWTERQERTMNPVSKLALLATCGALALAGCSAQKPTAPDASASASGTTVTVPKPAAGDADANTSAFLAAAEPFETLTEQAPTAPTAKLPSLIADAKKAADGVSPALAAPAKAALMEHLAAVDTAQKSNDHTGIALAAVEGYRTLVESASDTGKVPKAVSLLDYSGFRYQADLSAKPVRWDDMAQAVAFAQGQWNGIAARVTETALRADFAKSVANMDDAVKAKDAKAAKTASTHELDLVDKLEGFFAK</sequence>
<dbReference type="RefSeq" id="WP_259963324.1">
    <property type="nucleotide sequence ID" value="NZ_JAOAMV010000010.1"/>
</dbReference>
<protein>
    <submittedName>
        <fullName evidence="2">Uncharacterized protein</fullName>
    </submittedName>
</protein>
<evidence type="ECO:0000313" key="2">
    <source>
        <dbReference type="EMBL" id="MCT2560206.1"/>
    </source>
</evidence>
<keyword evidence="3" id="KW-1185">Reference proteome</keyword>
<accession>A0A9X3A967</accession>
<dbReference type="EMBL" id="JAOAMV010000010">
    <property type="protein sequence ID" value="MCT2560206.1"/>
    <property type="molecule type" value="Genomic_DNA"/>
</dbReference>
<evidence type="ECO:0000313" key="3">
    <source>
        <dbReference type="Proteomes" id="UP001142648"/>
    </source>
</evidence>
<name>A0A9X3A967_9SPHN</name>
<comment type="caution">
    <text evidence="2">The sequence shown here is derived from an EMBL/GenBank/DDBJ whole genome shotgun (WGS) entry which is preliminary data.</text>
</comment>
<reference evidence="2" key="1">
    <citation type="submission" date="2022-09" db="EMBL/GenBank/DDBJ databases">
        <title>The genome sequence of Tsuneonella sp. YG55.</title>
        <authorList>
            <person name="Liu Y."/>
        </authorList>
    </citation>
    <scope>NUCLEOTIDE SEQUENCE</scope>
    <source>
        <strain evidence="2">YG55</strain>
    </source>
</reference>
<evidence type="ECO:0000256" key="1">
    <source>
        <dbReference type="SAM" id="MobiDB-lite"/>
    </source>
</evidence>
<proteinExistence type="predicted"/>
<gene>
    <name evidence="2" type="ORF">N0B51_14580</name>
</gene>
<organism evidence="2 3">
    <name type="scientific">Tsuneonella litorea</name>
    <dbReference type="NCBI Taxonomy" id="2976475"/>
    <lineage>
        <taxon>Bacteria</taxon>
        <taxon>Pseudomonadati</taxon>
        <taxon>Pseudomonadota</taxon>
        <taxon>Alphaproteobacteria</taxon>
        <taxon>Sphingomonadales</taxon>
        <taxon>Erythrobacteraceae</taxon>
        <taxon>Tsuneonella</taxon>
    </lineage>
</organism>